<feature type="coiled-coil region" evidence="1">
    <location>
        <begin position="632"/>
        <end position="659"/>
    </location>
</feature>
<keyword evidence="1" id="KW-0175">Coiled coil</keyword>
<reference evidence="2 3" key="1">
    <citation type="submission" date="2016-08" db="EMBL/GenBank/DDBJ databases">
        <title>Genomes of anaerobic fungi encode conserved fungal cellulosomes for biomass hydrolysis.</title>
        <authorList>
            <consortium name="DOE Joint Genome Institute"/>
            <person name="Haitjema C.H."/>
            <person name="Gilmore S.P."/>
            <person name="Henske J.K."/>
            <person name="Solomon K.V."/>
            <person name="De Groot R."/>
            <person name="Kuo A."/>
            <person name="Mondo S.J."/>
            <person name="Salamov A.A."/>
            <person name="Labutti K."/>
            <person name="Zhao Z."/>
            <person name="Chiniquy J."/>
            <person name="Barry K."/>
            <person name="Brewer H.M."/>
            <person name="Purvine S.O."/>
            <person name="Wright A.T."/>
            <person name="Boxma B."/>
            <person name="Van Alen T."/>
            <person name="Hackstein J.H."/>
            <person name="Baker S.E."/>
            <person name="Grigoriev I.V."/>
            <person name="O'Malley M.A."/>
        </authorList>
    </citation>
    <scope>NUCLEOTIDE SEQUENCE [LARGE SCALE GENOMIC DNA]</scope>
    <source>
        <strain evidence="3">finn</strain>
    </source>
</reference>
<organism evidence="2 3">
    <name type="scientific">Piromyces finnis</name>
    <dbReference type="NCBI Taxonomy" id="1754191"/>
    <lineage>
        <taxon>Eukaryota</taxon>
        <taxon>Fungi</taxon>
        <taxon>Fungi incertae sedis</taxon>
        <taxon>Chytridiomycota</taxon>
        <taxon>Chytridiomycota incertae sedis</taxon>
        <taxon>Neocallimastigomycetes</taxon>
        <taxon>Neocallimastigales</taxon>
        <taxon>Neocallimastigaceae</taxon>
        <taxon>Piromyces</taxon>
    </lineage>
</organism>
<dbReference type="AlphaFoldDB" id="A0A1Y1VG61"/>
<dbReference type="OrthoDB" id="2153506at2759"/>
<protein>
    <submittedName>
        <fullName evidence="2">Uncharacterized protein</fullName>
    </submittedName>
</protein>
<keyword evidence="3" id="KW-1185">Reference proteome</keyword>
<comment type="caution">
    <text evidence="2">The sequence shown here is derived from an EMBL/GenBank/DDBJ whole genome shotgun (WGS) entry which is preliminary data.</text>
</comment>
<accession>A0A1Y1VG61</accession>
<dbReference type="EMBL" id="MCFH01000009">
    <property type="protein sequence ID" value="ORX55405.1"/>
    <property type="molecule type" value="Genomic_DNA"/>
</dbReference>
<evidence type="ECO:0000313" key="2">
    <source>
        <dbReference type="EMBL" id="ORX55405.1"/>
    </source>
</evidence>
<evidence type="ECO:0000313" key="3">
    <source>
        <dbReference type="Proteomes" id="UP000193719"/>
    </source>
</evidence>
<name>A0A1Y1VG61_9FUNG</name>
<evidence type="ECO:0000256" key="1">
    <source>
        <dbReference type="SAM" id="Coils"/>
    </source>
</evidence>
<proteinExistence type="predicted"/>
<gene>
    <name evidence="2" type="ORF">BCR36DRAFT_347218</name>
</gene>
<dbReference type="Proteomes" id="UP000193719">
    <property type="component" value="Unassembled WGS sequence"/>
</dbReference>
<sequence length="691" mass="79707">MLTRSKQRLLANNENINKENNLNGLKRKRSTKPKIQTNKENIIPKSIGYSLRSRSKPKENLILLKQKSENLVNRRGLKEKLVKNHNIIKTINEKPIKTNVLKDNNTATSNSNVNRDTLKEKGNNKTKITTIINNKNINLDINKNAKTKSSIKIKNQKDKLINDPNFIVLIQNKISKENIHNDTVNNDNKLKSKKVKIEIKENIGIDEDIVPDFKDENLEPKKIEKNDQKNILCKPSILKKKDNTSSKRKEKVTFDDKVKNINDSINISYNTSLEKKTSRSPDKIEIIKIDDSSPLKKHNNDLIVPFIRSDSENDFNSSKSTIDNSIIDDDHNLKRKSCDLSNKSLELLAEFNKGGKVQISDILESLNCNNSYKSSTPNNFNNTLLFLEESPINYTRILNEEMSFHTPLESSSFKSPEKEVSTISRNTSFQDSNSLSNFINISPISNSHLIRTDSDISHFDFQPDEFLDEGDVFNSDDKSLYSADELDEKIKKLLSGNDNFNLVMDDDNKNNLRYKPLSPDELNRKRKIRSNDGTAYVTNIPNIYRTDSFISHPKEIKTTVIEELNYDQPEKIYFNQDSSSDDPFGFSKAEKIYKSKQKYIKNEGTHTPISISGSYTSKKESHYLDNVNEILLQEHQQILESKKKKRNRKKIKIEDMEKLDSDDLEEIKKAKDEQMKLFKEIDDYVLKESMS</sequence>
<reference evidence="2 3" key="2">
    <citation type="submission" date="2016-08" db="EMBL/GenBank/DDBJ databases">
        <title>Pervasive Adenine N6-methylation of Active Genes in Fungi.</title>
        <authorList>
            <consortium name="DOE Joint Genome Institute"/>
            <person name="Mondo S.J."/>
            <person name="Dannebaum R.O."/>
            <person name="Kuo R.C."/>
            <person name="Labutti K."/>
            <person name="Haridas S."/>
            <person name="Kuo A."/>
            <person name="Salamov A."/>
            <person name="Ahrendt S.R."/>
            <person name="Lipzen A."/>
            <person name="Sullivan W."/>
            <person name="Andreopoulos W.B."/>
            <person name="Clum A."/>
            <person name="Lindquist E."/>
            <person name="Daum C."/>
            <person name="Ramamoorthy G.K."/>
            <person name="Gryganskyi A."/>
            <person name="Culley D."/>
            <person name="Magnuson J.K."/>
            <person name="James T.Y."/>
            <person name="O'Malley M.A."/>
            <person name="Stajich J.E."/>
            <person name="Spatafora J.W."/>
            <person name="Visel A."/>
            <person name="Grigoriev I.V."/>
        </authorList>
    </citation>
    <scope>NUCLEOTIDE SEQUENCE [LARGE SCALE GENOMIC DNA]</scope>
    <source>
        <strain evidence="3">finn</strain>
    </source>
</reference>